<reference evidence="2" key="1">
    <citation type="journal article" date="2022" name="bioRxiv">
        <title>Genomics of Preaxostyla Flagellates Illuminates Evolutionary Transitions and the Path Towards Mitochondrial Loss.</title>
        <authorList>
            <person name="Novak L.V.F."/>
            <person name="Treitli S.C."/>
            <person name="Pyrih J."/>
            <person name="Halakuc P."/>
            <person name="Pipaliya S.V."/>
            <person name="Vacek V."/>
            <person name="Brzon O."/>
            <person name="Soukal P."/>
            <person name="Eme L."/>
            <person name="Dacks J.B."/>
            <person name="Karnkowska A."/>
            <person name="Elias M."/>
            <person name="Hampl V."/>
        </authorList>
    </citation>
    <scope>NUCLEOTIDE SEQUENCE</scope>
    <source>
        <strain evidence="2">RCP-MX</strain>
    </source>
</reference>
<dbReference type="InterPro" id="IPR044432">
    <property type="entry name" value="Set10/Efm1_SET"/>
</dbReference>
<dbReference type="InterPro" id="IPR046341">
    <property type="entry name" value="SET_dom_sf"/>
</dbReference>
<proteinExistence type="predicted"/>
<dbReference type="CDD" id="cd19180">
    <property type="entry name" value="SET_SpSET10-like"/>
    <property type="match status" value="1"/>
</dbReference>
<dbReference type="PANTHER" id="PTHR13271:SF147">
    <property type="entry name" value="PROTEIN-LYSINE N-METHYLTRANSFERASE EFM1-RELATED"/>
    <property type="match status" value="1"/>
</dbReference>
<gene>
    <name evidence="2" type="ORF">PAPYR_3915</name>
</gene>
<evidence type="ECO:0000313" key="2">
    <source>
        <dbReference type="EMBL" id="KAJ4459863.1"/>
    </source>
</evidence>
<dbReference type="InterPro" id="IPR050600">
    <property type="entry name" value="SETD3_SETD6_MTase"/>
</dbReference>
<dbReference type="Proteomes" id="UP001141327">
    <property type="component" value="Unassembled WGS sequence"/>
</dbReference>
<accession>A0ABQ8UM27</accession>
<sequence length="948" mass="102108">MASREAFDEFVDWLRSNGALFPSIEFRFGTFGWSGHAAADIPADSVLVSVPRKLILSHLHAQQYLDPIFKQEMAAVQTWRASGVLFYTFLVNERYNREHPLYPNDAGNDSFFGPYLRVLPSEYATPLWWTEEERGLLTGTNLAPAVEEFQSQLRAAYNNVRKALDKSDPTGLLAHMTWERFLWAHTACTSRQFPAYLVLGWGKDHKNGPPPPAAPGAEPVAAEAAGTRRIMGQFEVAPPAAGRGGDREGEREGEGAAGAERPKEANEEQIQGCLCPLIDVFNHKRATRITWVATGSGFRFETNAAIPAGAEVCNNYASKSNEEFLLGYGFCLPGNPDDTFSIKLGMTDRLGAATARGRLFKAHRMERIHYLGWSHAYQTGPAPAEVHATVPEGLKQALRLCLANEFEVAFQCSGPGNPFAAPLNERNEEAVWRALGRLLADRLQRFQRGDGALEAYLHQFALPPAVAAPGSIPSRAAYERLWATYYLERPEAQPRPSANVLWGVVYRTGQTALLTSAIAQAARQARAIRAAAAVPLGLPAPAAAVPPQWGPLAAACRAVGHAAGVHSRLAVGMRAECPVPVTVLDPAGPPAQAGDVVFGCRAADAICPALLGALAPAFQEAIDQVDGLEMDNLMQLVLLHLRSRAAALPAGSPQGPWLAALQQADPPLLTGPLLWPQQARDALGAAAPMAPLATPIAKQQRALRQLYVQLFPALCENFPEVFPEDAFSWEAFCWAAAATATCGCPLPGPVPRPPRAAGADDDESPAHEADDEGDADEQPCLLPWPARIRHHSRGQCRLRWALVTPPPALDDQPAAPAAPSKSKKARAREMARRRVARLLRWYGEAVRVEVLVDRPVGPGEELCLNYAAPGEALDNVALMAQRGEVLPANPWDTAFLGAAPAPPPPGAVEAALARVQQAQSAIPTQAGVPGLLASQWLAEQAQILKEAL</sequence>
<dbReference type="Gene3D" id="3.90.1410.10">
    <property type="entry name" value="set domain protein methyltransferase, domain 1"/>
    <property type="match status" value="2"/>
</dbReference>
<feature type="region of interest" description="Disordered" evidence="1">
    <location>
        <begin position="753"/>
        <end position="780"/>
    </location>
</feature>
<feature type="compositionally biased region" description="Basic and acidic residues" evidence="1">
    <location>
        <begin position="244"/>
        <end position="265"/>
    </location>
</feature>
<protein>
    <submittedName>
        <fullName evidence="2">Histone-lysine N-methyltransferase SETD3</fullName>
    </submittedName>
</protein>
<feature type="region of interest" description="Disordered" evidence="1">
    <location>
        <begin position="807"/>
        <end position="827"/>
    </location>
</feature>
<dbReference type="EMBL" id="JAPMOS010000016">
    <property type="protein sequence ID" value="KAJ4459863.1"/>
    <property type="molecule type" value="Genomic_DNA"/>
</dbReference>
<feature type="compositionally biased region" description="Low complexity" evidence="1">
    <location>
        <begin position="809"/>
        <end position="820"/>
    </location>
</feature>
<dbReference type="PANTHER" id="PTHR13271">
    <property type="entry name" value="UNCHARACTERIZED PUTATIVE METHYLTRANSFERASE"/>
    <property type="match status" value="1"/>
</dbReference>
<name>A0ABQ8UM27_9EUKA</name>
<comment type="caution">
    <text evidence="2">The sequence shown here is derived from an EMBL/GenBank/DDBJ whole genome shotgun (WGS) entry which is preliminary data.</text>
</comment>
<organism evidence="2 3">
    <name type="scientific">Paratrimastix pyriformis</name>
    <dbReference type="NCBI Taxonomy" id="342808"/>
    <lineage>
        <taxon>Eukaryota</taxon>
        <taxon>Metamonada</taxon>
        <taxon>Preaxostyla</taxon>
        <taxon>Paratrimastigidae</taxon>
        <taxon>Paratrimastix</taxon>
    </lineage>
</organism>
<dbReference type="SUPFAM" id="SSF82199">
    <property type="entry name" value="SET domain"/>
    <property type="match status" value="2"/>
</dbReference>
<evidence type="ECO:0000256" key="1">
    <source>
        <dbReference type="SAM" id="MobiDB-lite"/>
    </source>
</evidence>
<keyword evidence="3" id="KW-1185">Reference proteome</keyword>
<feature type="compositionally biased region" description="Acidic residues" evidence="1">
    <location>
        <begin position="759"/>
        <end position="777"/>
    </location>
</feature>
<feature type="region of interest" description="Disordered" evidence="1">
    <location>
        <begin position="234"/>
        <end position="265"/>
    </location>
</feature>
<evidence type="ECO:0000313" key="3">
    <source>
        <dbReference type="Proteomes" id="UP001141327"/>
    </source>
</evidence>